<dbReference type="RefSeq" id="WP_190199068.1">
    <property type="nucleotide sequence ID" value="NZ_BMWE01000010.1"/>
</dbReference>
<protein>
    <submittedName>
        <fullName evidence="1">Uncharacterized protein</fullName>
    </submittedName>
</protein>
<dbReference type="EMBL" id="BMWE01000010">
    <property type="protein sequence ID" value="GGY27547.1"/>
    <property type="molecule type" value="Genomic_DNA"/>
</dbReference>
<reference evidence="2" key="1">
    <citation type="journal article" date="2019" name="Int. J. Syst. Evol. Microbiol.">
        <title>The Global Catalogue of Microorganisms (GCM) 10K type strain sequencing project: providing services to taxonomists for standard genome sequencing and annotation.</title>
        <authorList>
            <consortium name="The Broad Institute Genomics Platform"/>
            <consortium name="The Broad Institute Genome Sequencing Center for Infectious Disease"/>
            <person name="Wu L."/>
            <person name="Ma J."/>
        </authorList>
    </citation>
    <scope>NUCLEOTIDE SEQUENCE [LARGE SCALE GENOMIC DNA]</scope>
    <source>
        <strain evidence="2">JCM 4957</strain>
    </source>
</reference>
<organism evidence="1 2">
    <name type="scientific">Streptomyces djakartensis</name>
    <dbReference type="NCBI Taxonomy" id="68193"/>
    <lineage>
        <taxon>Bacteria</taxon>
        <taxon>Bacillati</taxon>
        <taxon>Actinomycetota</taxon>
        <taxon>Actinomycetes</taxon>
        <taxon>Kitasatosporales</taxon>
        <taxon>Streptomycetaceae</taxon>
        <taxon>Streptomyces</taxon>
    </lineage>
</organism>
<evidence type="ECO:0000313" key="1">
    <source>
        <dbReference type="EMBL" id="GGY27547.1"/>
    </source>
</evidence>
<gene>
    <name evidence="1" type="ORF">GCM10010384_38320</name>
</gene>
<evidence type="ECO:0000313" key="2">
    <source>
        <dbReference type="Proteomes" id="UP000653308"/>
    </source>
</evidence>
<comment type="caution">
    <text evidence="1">The sequence shown here is derived from an EMBL/GenBank/DDBJ whole genome shotgun (WGS) entry which is preliminary data.</text>
</comment>
<accession>A0ABQ2ZVV2</accession>
<proteinExistence type="predicted"/>
<keyword evidence="2" id="KW-1185">Reference proteome</keyword>
<sequence length="167" mass="18855">MTDTIATLEARAEKLRTQAAKPAAELDQVTAELEAARAAEAERQAGRGADWDRGLLAAWQDQDEQLRAEEQRARADFLKALQNDPVWSAWTRMRATWHRRNAIRSTADAVRYREDPQGSQVPLLSYREPTILWDTIIGAIEDLGQDAAAAETQRLHDEREAYARADD</sequence>
<name>A0ABQ2ZVV2_9ACTN</name>
<dbReference type="Proteomes" id="UP000653308">
    <property type="component" value="Unassembled WGS sequence"/>
</dbReference>